<accession>A0ABQ9UAC4</accession>
<evidence type="ECO:0000313" key="1">
    <source>
        <dbReference type="EMBL" id="KAK2094024.1"/>
    </source>
</evidence>
<keyword evidence="2" id="KW-1185">Reference proteome</keyword>
<sequence>MQEGLDSYLISPTPQCLETPYGFDVSQSHTVEERFQMLRGCPMGPEHGGPSTPPGAFLAILAIDLATQTLPCFRHKIPFHWQTLNFQTDCRDFHGNRRRVRERLGKRFCRSAAIVCCYSDERTLLTELKTPEIGN</sequence>
<protein>
    <submittedName>
        <fullName evidence="1">Uncharacterized protein</fullName>
    </submittedName>
</protein>
<proteinExistence type="predicted"/>
<comment type="caution">
    <text evidence="1">The sequence shown here is derived from an EMBL/GenBank/DDBJ whole genome shotgun (WGS) entry which is preliminary data.</text>
</comment>
<reference evidence="1 2" key="1">
    <citation type="submission" date="2023-05" db="EMBL/GenBank/DDBJ databases">
        <title>B98-5 Cell Line De Novo Hybrid Assembly: An Optical Mapping Approach.</title>
        <authorList>
            <person name="Kananen K."/>
            <person name="Auerbach J.A."/>
            <person name="Kautto E."/>
            <person name="Blachly J.S."/>
        </authorList>
    </citation>
    <scope>NUCLEOTIDE SEQUENCE [LARGE SCALE GENOMIC DNA]</scope>
    <source>
        <strain evidence="1">B95-8</strain>
        <tissue evidence="1">Cell line</tissue>
    </source>
</reference>
<evidence type="ECO:0000313" key="2">
    <source>
        <dbReference type="Proteomes" id="UP001266305"/>
    </source>
</evidence>
<dbReference type="Proteomes" id="UP001266305">
    <property type="component" value="Unassembled WGS sequence"/>
</dbReference>
<gene>
    <name evidence="1" type="ORF">P7K49_027762</name>
</gene>
<name>A0ABQ9UAC4_SAGOE</name>
<organism evidence="1 2">
    <name type="scientific">Saguinus oedipus</name>
    <name type="common">Cotton-top tamarin</name>
    <name type="synonym">Oedipomidas oedipus</name>
    <dbReference type="NCBI Taxonomy" id="9490"/>
    <lineage>
        <taxon>Eukaryota</taxon>
        <taxon>Metazoa</taxon>
        <taxon>Chordata</taxon>
        <taxon>Craniata</taxon>
        <taxon>Vertebrata</taxon>
        <taxon>Euteleostomi</taxon>
        <taxon>Mammalia</taxon>
        <taxon>Eutheria</taxon>
        <taxon>Euarchontoglires</taxon>
        <taxon>Primates</taxon>
        <taxon>Haplorrhini</taxon>
        <taxon>Platyrrhini</taxon>
        <taxon>Cebidae</taxon>
        <taxon>Callitrichinae</taxon>
        <taxon>Saguinus</taxon>
    </lineage>
</organism>
<dbReference type="EMBL" id="JASSZA010000014">
    <property type="protein sequence ID" value="KAK2094024.1"/>
    <property type="molecule type" value="Genomic_DNA"/>
</dbReference>